<sequence>MDTYTLLMDLSAAHNVTALRARVSFGSNNPVITNTNQPIPTVSPIIEQLEQNPLISYPMDGNLRHDDEENADSTCLIVSHSCLMHTG</sequence>
<evidence type="ECO:0000313" key="2">
    <source>
        <dbReference type="Proteomes" id="UP000823775"/>
    </source>
</evidence>
<accession>A0ABS8V291</accession>
<dbReference type="Proteomes" id="UP000823775">
    <property type="component" value="Unassembled WGS sequence"/>
</dbReference>
<proteinExistence type="predicted"/>
<dbReference type="EMBL" id="JACEIK010003100">
    <property type="protein sequence ID" value="MCD9640314.1"/>
    <property type="molecule type" value="Genomic_DNA"/>
</dbReference>
<name>A0ABS8V291_DATST</name>
<reference evidence="1 2" key="1">
    <citation type="journal article" date="2021" name="BMC Genomics">
        <title>Datura genome reveals duplications of psychoactive alkaloid biosynthetic genes and high mutation rate following tissue culture.</title>
        <authorList>
            <person name="Rajewski A."/>
            <person name="Carter-House D."/>
            <person name="Stajich J."/>
            <person name="Litt A."/>
        </authorList>
    </citation>
    <scope>NUCLEOTIDE SEQUENCE [LARGE SCALE GENOMIC DNA]</scope>
    <source>
        <strain evidence="1">AR-01</strain>
    </source>
</reference>
<gene>
    <name evidence="1" type="ORF">HAX54_025589</name>
</gene>
<evidence type="ECO:0000313" key="1">
    <source>
        <dbReference type="EMBL" id="MCD9640314.1"/>
    </source>
</evidence>
<organism evidence="1 2">
    <name type="scientific">Datura stramonium</name>
    <name type="common">Jimsonweed</name>
    <name type="synonym">Common thornapple</name>
    <dbReference type="NCBI Taxonomy" id="4076"/>
    <lineage>
        <taxon>Eukaryota</taxon>
        <taxon>Viridiplantae</taxon>
        <taxon>Streptophyta</taxon>
        <taxon>Embryophyta</taxon>
        <taxon>Tracheophyta</taxon>
        <taxon>Spermatophyta</taxon>
        <taxon>Magnoliopsida</taxon>
        <taxon>eudicotyledons</taxon>
        <taxon>Gunneridae</taxon>
        <taxon>Pentapetalae</taxon>
        <taxon>asterids</taxon>
        <taxon>lamiids</taxon>
        <taxon>Solanales</taxon>
        <taxon>Solanaceae</taxon>
        <taxon>Solanoideae</taxon>
        <taxon>Datureae</taxon>
        <taxon>Datura</taxon>
    </lineage>
</organism>
<protein>
    <submittedName>
        <fullName evidence="1">Uncharacterized protein</fullName>
    </submittedName>
</protein>
<keyword evidence="2" id="KW-1185">Reference proteome</keyword>
<comment type="caution">
    <text evidence="1">The sequence shown here is derived from an EMBL/GenBank/DDBJ whole genome shotgun (WGS) entry which is preliminary data.</text>
</comment>